<evidence type="ECO:0000256" key="3">
    <source>
        <dbReference type="ARBA" id="ARBA00004799"/>
    </source>
</evidence>
<keyword evidence="13" id="KW-0460">Magnesium</keyword>
<keyword evidence="10" id="KW-0479">Metal-binding</keyword>
<evidence type="ECO:0000259" key="23">
    <source>
        <dbReference type="Pfam" id="PF08245"/>
    </source>
</evidence>
<comment type="catalytic activity">
    <reaction evidence="18">
        <text>(6S)-5,6,7,8-tetrahydrofolyl-(gamma-L-Glu)(n) + L-glutamate + ATP = (6S)-5,6,7,8-tetrahydrofolyl-(gamma-L-Glu)(n+1) + ADP + phosphate + H(+)</text>
        <dbReference type="Rhea" id="RHEA:10580"/>
        <dbReference type="Rhea" id="RHEA-COMP:14738"/>
        <dbReference type="Rhea" id="RHEA-COMP:14740"/>
        <dbReference type="ChEBI" id="CHEBI:15378"/>
        <dbReference type="ChEBI" id="CHEBI:29985"/>
        <dbReference type="ChEBI" id="CHEBI:30616"/>
        <dbReference type="ChEBI" id="CHEBI:43474"/>
        <dbReference type="ChEBI" id="CHEBI:141005"/>
        <dbReference type="ChEBI" id="CHEBI:456216"/>
        <dbReference type="EC" id="6.3.2.17"/>
    </reaction>
</comment>
<dbReference type="InterPro" id="IPR036565">
    <property type="entry name" value="Mur-like_cat_sf"/>
</dbReference>
<dbReference type="PIRSF" id="PIRSF001563">
    <property type="entry name" value="Folylpolyglu_synth"/>
    <property type="match status" value="1"/>
</dbReference>
<dbReference type="STRING" id="1548749.LS48_08030"/>
<dbReference type="SUPFAM" id="SSF53244">
    <property type="entry name" value="MurD-like peptide ligases, peptide-binding domain"/>
    <property type="match status" value="1"/>
</dbReference>
<evidence type="ECO:0000256" key="1">
    <source>
        <dbReference type="ARBA" id="ARBA00001946"/>
    </source>
</evidence>
<dbReference type="Pfam" id="PF02875">
    <property type="entry name" value="Mur_ligase_C"/>
    <property type="match status" value="1"/>
</dbReference>
<comment type="catalytic activity">
    <reaction evidence="20">
        <text>(6R)-5,10-methylenetetrahydrofolyl-(gamma-L-Glu)(n) + L-glutamate + ATP = (6R)-5,10-methylenetetrahydrofolyl-(gamma-L-Glu)(n+1) + ADP + phosphate + H(+)</text>
        <dbReference type="Rhea" id="RHEA:51912"/>
        <dbReference type="Rhea" id="RHEA-COMP:13257"/>
        <dbReference type="Rhea" id="RHEA-COMP:13258"/>
        <dbReference type="ChEBI" id="CHEBI:15378"/>
        <dbReference type="ChEBI" id="CHEBI:29985"/>
        <dbReference type="ChEBI" id="CHEBI:30616"/>
        <dbReference type="ChEBI" id="CHEBI:43474"/>
        <dbReference type="ChEBI" id="CHEBI:136572"/>
        <dbReference type="ChEBI" id="CHEBI:456216"/>
        <dbReference type="EC" id="6.3.2.17"/>
    </reaction>
</comment>
<keyword evidence="25" id="KW-1185">Reference proteome</keyword>
<evidence type="ECO:0000313" key="24">
    <source>
        <dbReference type="EMBL" id="KXN99017.1"/>
    </source>
</evidence>
<name>A0A137RHP5_9FLAO</name>
<comment type="similarity">
    <text evidence="5">Belongs to the folylpolyglutamate synthase family.</text>
</comment>
<dbReference type="Proteomes" id="UP000070138">
    <property type="component" value="Unassembled WGS sequence"/>
</dbReference>
<dbReference type="GO" id="GO:0004326">
    <property type="term" value="F:tetrahydrofolylpolyglutamate synthase activity"/>
    <property type="evidence" value="ECO:0007669"/>
    <property type="project" value="UniProtKB-EC"/>
</dbReference>
<dbReference type="Gene3D" id="3.40.1190.10">
    <property type="entry name" value="Mur-like, catalytic domain"/>
    <property type="match status" value="1"/>
</dbReference>
<comment type="pathway">
    <text evidence="4">Cofactor biosynthesis; tetrahydrofolylpolyglutamate biosynthesis.</text>
</comment>
<dbReference type="GO" id="GO:0005737">
    <property type="term" value="C:cytoplasm"/>
    <property type="evidence" value="ECO:0007669"/>
    <property type="project" value="TreeGrafter"/>
</dbReference>
<dbReference type="GO" id="GO:0005524">
    <property type="term" value="F:ATP binding"/>
    <property type="evidence" value="ECO:0007669"/>
    <property type="project" value="UniProtKB-KW"/>
</dbReference>
<dbReference type="EC" id="6.3.2.17" evidence="7"/>
<reference evidence="24 25" key="2">
    <citation type="journal article" date="2016" name="Int. J. Syst. Evol. Microbiol.">
        <title>Vitellibacter aquimaris sp. nov., a marine bacterium isolated from seawater.</title>
        <authorList>
            <person name="Thevarajoo S."/>
            <person name="Selvaratnam C."/>
            <person name="Goh K.M."/>
            <person name="Hong K.W."/>
            <person name="Chan X.Y."/>
            <person name="Chan K.G."/>
            <person name="Chong C.S."/>
        </authorList>
    </citation>
    <scope>NUCLEOTIDE SEQUENCE [LARGE SCALE GENOMIC DNA]</scope>
    <source>
        <strain evidence="24 25">D-24</strain>
    </source>
</reference>
<dbReference type="SUPFAM" id="SSF53623">
    <property type="entry name" value="MurD-like peptide ligases, catalytic domain"/>
    <property type="match status" value="1"/>
</dbReference>
<evidence type="ECO:0000256" key="5">
    <source>
        <dbReference type="ARBA" id="ARBA00008276"/>
    </source>
</evidence>
<comment type="cofactor">
    <cofactor evidence="1">
        <name>Mg(2+)</name>
        <dbReference type="ChEBI" id="CHEBI:18420"/>
    </cofactor>
</comment>
<gene>
    <name evidence="24" type="ORF">LS48_08030</name>
</gene>
<keyword evidence="11" id="KW-0547">Nucleotide-binding</keyword>
<dbReference type="GO" id="GO:0046872">
    <property type="term" value="F:metal ion binding"/>
    <property type="evidence" value="ECO:0007669"/>
    <property type="project" value="UniProtKB-KW"/>
</dbReference>
<protein>
    <recommendedName>
        <fullName evidence="8">Dihydrofolate synthase/folylpolyglutamate synthase</fullName>
        <ecNumber evidence="6">6.3.2.12</ecNumber>
        <ecNumber evidence="7">6.3.2.17</ecNumber>
    </recommendedName>
    <alternativeName>
        <fullName evidence="17">Folylpoly-gamma-glutamate synthetase-dihydrofolate synthetase</fullName>
    </alternativeName>
    <alternativeName>
        <fullName evidence="15">Folylpolyglutamate synthetase</fullName>
    </alternativeName>
    <alternativeName>
        <fullName evidence="16">Tetrahydrofolylpolyglutamate synthase</fullName>
    </alternativeName>
</protein>
<dbReference type="InterPro" id="IPR036615">
    <property type="entry name" value="Mur_ligase_C_dom_sf"/>
</dbReference>
<dbReference type="InterPro" id="IPR004101">
    <property type="entry name" value="Mur_ligase_C"/>
</dbReference>
<dbReference type="OrthoDB" id="9809356at2"/>
<dbReference type="Pfam" id="PF08245">
    <property type="entry name" value="Mur_ligase_M"/>
    <property type="match status" value="1"/>
</dbReference>
<evidence type="ECO:0000256" key="11">
    <source>
        <dbReference type="ARBA" id="ARBA00022741"/>
    </source>
</evidence>
<evidence type="ECO:0000256" key="14">
    <source>
        <dbReference type="ARBA" id="ARBA00022909"/>
    </source>
</evidence>
<keyword evidence="12" id="KW-0067">ATP-binding</keyword>
<evidence type="ECO:0000256" key="21">
    <source>
        <dbReference type="ARBA" id="ARBA00049161"/>
    </source>
</evidence>
<evidence type="ECO:0000256" key="8">
    <source>
        <dbReference type="ARBA" id="ARBA00019357"/>
    </source>
</evidence>
<comment type="pathway">
    <text evidence="3">Cofactor biosynthesis; tetrahydrofolate biosynthesis; 7,8-dihydrofolate from 2-amino-4-hydroxy-6-hydroxymethyl-7,8-dihydropteridine diphosphate and 4-aminobenzoate: step 2/2.</text>
</comment>
<comment type="catalytic activity">
    <reaction evidence="21">
        <text>7,8-dihydropteroate + L-glutamate + ATP = 7,8-dihydrofolate + ADP + phosphate + H(+)</text>
        <dbReference type="Rhea" id="RHEA:23584"/>
        <dbReference type="ChEBI" id="CHEBI:15378"/>
        <dbReference type="ChEBI" id="CHEBI:17839"/>
        <dbReference type="ChEBI" id="CHEBI:29985"/>
        <dbReference type="ChEBI" id="CHEBI:30616"/>
        <dbReference type="ChEBI" id="CHEBI:43474"/>
        <dbReference type="ChEBI" id="CHEBI:57451"/>
        <dbReference type="ChEBI" id="CHEBI:456216"/>
        <dbReference type="EC" id="6.3.2.12"/>
    </reaction>
</comment>
<dbReference type="NCBIfam" id="TIGR01499">
    <property type="entry name" value="folC"/>
    <property type="match status" value="1"/>
</dbReference>
<dbReference type="PANTHER" id="PTHR11136:SF0">
    <property type="entry name" value="DIHYDROFOLATE SYNTHETASE-RELATED"/>
    <property type="match status" value="1"/>
</dbReference>
<evidence type="ECO:0000256" key="9">
    <source>
        <dbReference type="ARBA" id="ARBA00022598"/>
    </source>
</evidence>
<comment type="catalytic activity">
    <reaction evidence="19">
        <text>10-formyltetrahydrofolyl-(gamma-L-Glu)(n) + L-glutamate + ATP = 10-formyltetrahydrofolyl-(gamma-L-Glu)(n+1) + ADP + phosphate + H(+)</text>
        <dbReference type="Rhea" id="RHEA:51904"/>
        <dbReference type="Rhea" id="RHEA-COMP:13088"/>
        <dbReference type="Rhea" id="RHEA-COMP:14300"/>
        <dbReference type="ChEBI" id="CHEBI:15378"/>
        <dbReference type="ChEBI" id="CHEBI:29985"/>
        <dbReference type="ChEBI" id="CHEBI:30616"/>
        <dbReference type="ChEBI" id="CHEBI:43474"/>
        <dbReference type="ChEBI" id="CHEBI:134413"/>
        <dbReference type="ChEBI" id="CHEBI:456216"/>
        <dbReference type="EC" id="6.3.2.17"/>
    </reaction>
</comment>
<evidence type="ECO:0000256" key="4">
    <source>
        <dbReference type="ARBA" id="ARBA00005150"/>
    </source>
</evidence>
<feature type="domain" description="Mur ligase central" evidence="23">
    <location>
        <begin position="51"/>
        <end position="243"/>
    </location>
</feature>
<keyword evidence="14" id="KW-0289">Folate biosynthesis</keyword>
<comment type="function">
    <text evidence="2">Functions in two distinct reactions of the de novo folate biosynthetic pathway. Catalyzes the addition of a glutamate residue to dihydropteroate (7,8-dihydropteroate or H2Pte) to form dihydrofolate (7,8-dihydrofolate monoglutamate or H2Pte-Glu). Also catalyzes successive additions of L-glutamate to tetrahydrofolate or 10-formyltetrahydrofolate or 5,10-methylenetetrahydrofolate, leading to folylpolyglutamate derivatives.</text>
</comment>
<dbReference type="Gene3D" id="3.90.190.20">
    <property type="entry name" value="Mur ligase, C-terminal domain"/>
    <property type="match status" value="1"/>
</dbReference>
<dbReference type="AlphaFoldDB" id="A0A137RHP5"/>
<evidence type="ECO:0000256" key="18">
    <source>
        <dbReference type="ARBA" id="ARBA00047493"/>
    </source>
</evidence>
<proteinExistence type="inferred from homology"/>
<evidence type="ECO:0000256" key="13">
    <source>
        <dbReference type="ARBA" id="ARBA00022842"/>
    </source>
</evidence>
<organism evidence="24 25">
    <name type="scientific">Aequorivita aquimaris</name>
    <dbReference type="NCBI Taxonomy" id="1548749"/>
    <lineage>
        <taxon>Bacteria</taxon>
        <taxon>Pseudomonadati</taxon>
        <taxon>Bacteroidota</taxon>
        <taxon>Flavobacteriia</taxon>
        <taxon>Flavobacteriales</taxon>
        <taxon>Flavobacteriaceae</taxon>
        <taxon>Aequorivita</taxon>
    </lineage>
</organism>
<dbReference type="EMBL" id="JRWG01000004">
    <property type="protein sequence ID" value="KXN99017.1"/>
    <property type="molecule type" value="Genomic_DNA"/>
</dbReference>
<evidence type="ECO:0000313" key="25">
    <source>
        <dbReference type="Proteomes" id="UP000070138"/>
    </source>
</evidence>
<dbReference type="PANTHER" id="PTHR11136">
    <property type="entry name" value="FOLYLPOLYGLUTAMATE SYNTHASE-RELATED"/>
    <property type="match status" value="1"/>
</dbReference>
<dbReference type="RefSeq" id="WP_062621786.1">
    <property type="nucleotide sequence ID" value="NZ_JRWG01000004.1"/>
</dbReference>
<evidence type="ECO:0000256" key="12">
    <source>
        <dbReference type="ARBA" id="ARBA00022840"/>
    </source>
</evidence>
<keyword evidence="9" id="KW-0436">Ligase</keyword>
<accession>A0A137RHP5</accession>
<comment type="caution">
    <text evidence="24">The sequence shown here is derived from an EMBL/GenBank/DDBJ whole genome shotgun (WGS) entry which is preliminary data.</text>
</comment>
<evidence type="ECO:0000256" key="7">
    <source>
        <dbReference type="ARBA" id="ARBA00013025"/>
    </source>
</evidence>
<evidence type="ECO:0000256" key="6">
    <source>
        <dbReference type="ARBA" id="ARBA00013023"/>
    </source>
</evidence>
<evidence type="ECO:0000256" key="10">
    <source>
        <dbReference type="ARBA" id="ARBA00022723"/>
    </source>
</evidence>
<evidence type="ECO:0000256" key="19">
    <source>
        <dbReference type="ARBA" id="ARBA00047808"/>
    </source>
</evidence>
<evidence type="ECO:0000256" key="20">
    <source>
        <dbReference type="ARBA" id="ARBA00049035"/>
    </source>
</evidence>
<dbReference type="GO" id="GO:0046656">
    <property type="term" value="P:folic acid biosynthetic process"/>
    <property type="evidence" value="ECO:0007669"/>
    <property type="project" value="UniProtKB-KW"/>
</dbReference>
<reference evidence="25" key="1">
    <citation type="submission" date="2014-10" db="EMBL/GenBank/DDBJ databases">
        <title>Genome sequencing of Vitellibacter sp. D-24.</title>
        <authorList>
            <person name="Thevarajoo S."/>
            <person name="Selvaratnam C."/>
            <person name="Goh K.M."/>
            <person name="Chong C.S."/>
        </authorList>
    </citation>
    <scope>NUCLEOTIDE SEQUENCE [LARGE SCALE GENOMIC DNA]</scope>
    <source>
        <strain evidence="25">D-24</strain>
    </source>
</reference>
<dbReference type="InterPro" id="IPR013221">
    <property type="entry name" value="Mur_ligase_cen"/>
</dbReference>
<dbReference type="PROSITE" id="PS01012">
    <property type="entry name" value="FOLYLPOLYGLU_SYNT_2"/>
    <property type="match status" value="1"/>
</dbReference>
<feature type="domain" description="Mur ligase C-terminal" evidence="22">
    <location>
        <begin position="280"/>
        <end position="397"/>
    </location>
</feature>
<dbReference type="PATRIC" id="fig|1548749.3.peg.1692"/>
<dbReference type="GO" id="GO:0008841">
    <property type="term" value="F:dihydrofolate synthase activity"/>
    <property type="evidence" value="ECO:0007669"/>
    <property type="project" value="UniProtKB-EC"/>
</dbReference>
<sequence>MNYPETIAWLFAQLPMYQRVGQSAYKADLAATLNLAQYLKNPEKSFKSVHIAGTNGKGSTSHMLASVFQEAGYKTGLYTSPHLKDFRERIKINGEMISEQYVSNFVENHKPFFESNQLSFFEMTVGLAFDYFRSEKVDIAIIEVGMGGRLDSTNIITPEVSVITNIGLDHTQFLGNTLEKVASEKAGIIKTGVPIIIGETLPETKPVFEKIALEKNAPIVFAETCDASNYTSDLQGFYQKKNIRTVISTLRILQKRGWDISEENIQKGLMNTVRNTGLMGRWQLLKNNPKVICDTAHNKEGLQLVMEQLASEDFQKLHIVLGVVSDKDLASVLPLFPKNAAYYFCKPNIPRGLEASLLLTKARGFGLLGEEYISVSKAYGTALKAALPNDLVFVGGSTFVVAEVL</sequence>
<dbReference type="InterPro" id="IPR018109">
    <property type="entry name" value="Folylpolyglutamate_synth_CS"/>
</dbReference>
<dbReference type="FunFam" id="3.40.1190.10:FF:000011">
    <property type="entry name" value="Folylpolyglutamate synthase/dihydrofolate synthase"/>
    <property type="match status" value="1"/>
</dbReference>
<dbReference type="InterPro" id="IPR001645">
    <property type="entry name" value="Folylpolyglutamate_synth"/>
</dbReference>
<evidence type="ECO:0000256" key="16">
    <source>
        <dbReference type="ARBA" id="ARBA00030592"/>
    </source>
</evidence>
<evidence type="ECO:0000256" key="15">
    <source>
        <dbReference type="ARBA" id="ARBA00030048"/>
    </source>
</evidence>
<dbReference type="EC" id="6.3.2.12" evidence="6"/>
<evidence type="ECO:0000256" key="17">
    <source>
        <dbReference type="ARBA" id="ARBA00032510"/>
    </source>
</evidence>
<evidence type="ECO:0000256" key="2">
    <source>
        <dbReference type="ARBA" id="ARBA00002714"/>
    </source>
</evidence>
<evidence type="ECO:0000259" key="22">
    <source>
        <dbReference type="Pfam" id="PF02875"/>
    </source>
</evidence>